<comment type="caution">
    <text evidence="2">The sequence shown here is derived from an EMBL/GenBank/DDBJ whole genome shotgun (WGS) entry which is preliminary data.</text>
</comment>
<dbReference type="AlphaFoldDB" id="A0A430FQ16"/>
<reference evidence="2 3" key="1">
    <citation type="submission" date="2018-09" db="EMBL/GenBank/DDBJ databases">
        <title>Characterization of the phylogenetic diversity of five novel species belonging to the genus Bifidobacterium.</title>
        <authorList>
            <person name="Lugli G.A."/>
            <person name="Duranti S."/>
            <person name="Milani C."/>
        </authorList>
    </citation>
    <scope>NUCLEOTIDE SEQUENCE [LARGE SCALE GENOMIC DNA]</scope>
    <source>
        <strain evidence="2 3">2036B</strain>
    </source>
</reference>
<keyword evidence="1" id="KW-1133">Transmembrane helix</keyword>
<dbReference type="RefSeq" id="WP_125963617.1">
    <property type="nucleotide sequence ID" value="NZ_QXGM01000002.1"/>
</dbReference>
<protein>
    <submittedName>
        <fullName evidence="2">Uncharacterized protein</fullName>
    </submittedName>
</protein>
<dbReference type="OrthoDB" id="3242799at2"/>
<gene>
    <name evidence="2" type="ORF">D2E26_0996</name>
</gene>
<evidence type="ECO:0000313" key="2">
    <source>
        <dbReference type="EMBL" id="RSX54942.1"/>
    </source>
</evidence>
<evidence type="ECO:0000313" key="3">
    <source>
        <dbReference type="Proteomes" id="UP000287609"/>
    </source>
</evidence>
<keyword evidence="1" id="KW-0812">Transmembrane</keyword>
<sequence length="208" mass="22578">MTQSTQGSKQQSSVPKLRIAVACVGFIIVLSLIFAFLWPGWAVKPAPEPLAQPTEAASAVPSIKSKELPSNASRLLQSMPDHVSDMARIDFKETDAWKDAKPLEAYMVTYSKTEKPTASNSVQVTVAQWSSDADAEREYSQLKGNIEGDEVISGNIKVAGSTTGAYLMKSTGKQDDADATAIWRNKTVVFEATGPQNLVRIMVQLFPI</sequence>
<dbReference type="EMBL" id="QXGM01000002">
    <property type="protein sequence ID" value="RSX54942.1"/>
    <property type="molecule type" value="Genomic_DNA"/>
</dbReference>
<name>A0A430FQ16_9BIFI</name>
<accession>A0A430FQ16</accession>
<evidence type="ECO:0000256" key="1">
    <source>
        <dbReference type="SAM" id="Phobius"/>
    </source>
</evidence>
<feature type="transmembrane region" description="Helical" evidence="1">
    <location>
        <begin position="20"/>
        <end position="41"/>
    </location>
</feature>
<dbReference type="Proteomes" id="UP000287609">
    <property type="component" value="Unassembled WGS sequence"/>
</dbReference>
<proteinExistence type="predicted"/>
<keyword evidence="3" id="KW-1185">Reference proteome</keyword>
<organism evidence="2 3">
    <name type="scientific">Bifidobacterium dolichotidis</name>
    <dbReference type="NCBI Taxonomy" id="2306976"/>
    <lineage>
        <taxon>Bacteria</taxon>
        <taxon>Bacillati</taxon>
        <taxon>Actinomycetota</taxon>
        <taxon>Actinomycetes</taxon>
        <taxon>Bifidobacteriales</taxon>
        <taxon>Bifidobacteriaceae</taxon>
        <taxon>Bifidobacterium</taxon>
    </lineage>
</organism>
<keyword evidence="1" id="KW-0472">Membrane</keyword>